<comment type="similarity">
    <text evidence="1">Belongs to the short-chain dehydrogenases/reductases (SDR) family.</text>
</comment>
<comment type="caution">
    <text evidence="3">The sequence shown here is derived from an EMBL/GenBank/DDBJ whole genome shotgun (WGS) entry which is preliminary data.</text>
</comment>
<evidence type="ECO:0000256" key="2">
    <source>
        <dbReference type="ARBA" id="ARBA00023002"/>
    </source>
</evidence>
<dbReference type="SUPFAM" id="SSF51735">
    <property type="entry name" value="NAD(P)-binding Rossmann-fold domains"/>
    <property type="match status" value="1"/>
</dbReference>
<keyword evidence="4" id="KW-1185">Reference proteome</keyword>
<proteinExistence type="inferred from homology"/>
<gene>
    <name evidence="3" type="ORF">GON05_35325</name>
</gene>
<dbReference type="InterPro" id="IPR002347">
    <property type="entry name" value="SDR_fam"/>
</dbReference>
<dbReference type="Proteomes" id="UP000467637">
    <property type="component" value="Unassembled WGS sequence"/>
</dbReference>
<name>A0ABW9UK06_9BACL</name>
<sequence>MLTKRFDGRIAIVTGASREQGIGTAICRMLAAEGADIFFTHWSRYDETVGCGAEYDWANKLCSELTHFGVRAAQMEADLTDPALPQLILEQVNNKLGAPSILINNACYSVNSGFRDLSSTILDKHYYVNIRGSSILSVEFAKHLEQNLKGLVPGRIIYLVSKGPDPDNLAYIATKGALIALTEPLSVALAPLGITVNCVDPGPTDTGWMNDEIRTYLQPLFPMGRIGLPKDAANIISLLSSDEAQWITGQYIKSEGGFTGR</sequence>
<dbReference type="EMBL" id="WSEM01000039">
    <property type="protein sequence ID" value="MVQ39866.1"/>
    <property type="molecule type" value="Genomic_DNA"/>
</dbReference>
<dbReference type="Gene3D" id="3.40.50.720">
    <property type="entry name" value="NAD(P)-binding Rossmann-like Domain"/>
    <property type="match status" value="1"/>
</dbReference>
<dbReference type="PRINTS" id="PR00081">
    <property type="entry name" value="GDHRDH"/>
</dbReference>
<organism evidence="3 4">
    <name type="scientific">Paenibacillus anseongense</name>
    <dbReference type="NCBI Taxonomy" id="2682845"/>
    <lineage>
        <taxon>Bacteria</taxon>
        <taxon>Bacillati</taxon>
        <taxon>Bacillota</taxon>
        <taxon>Bacilli</taxon>
        <taxon>Bacillales</taxon>
        <taxon>Paenibacillaceae</taxon>
        <taxon>Paenibacillus</taxon>
    </lineage>
</organism>
<accession>A0ABW9UK06</accession>
<reference evidence="3 4" key="1">
    <citation type="submission" date="2019-12" db="EMBL/GenBank/DDBJ databases">
        <authorList>
            <person name="Huq M.A."/>
        </authorList>
    </citation>
    <scope>NUCLEOTIDE SEQUENCE [LARGE SCALE GENOMIC DNA]</scope>
    <source>
        <strain evidence="3 4">MAH-34</strain>
    </source>
</reference>
<dbReference type="PANTHER" id="PTHR48107">
    <property type="entry name" value="NADPH-DEPENDENT ALDEHYDE REDUCTASE-LIKE PROTEIN, CHLOROPLASTIC-RELATED"/>
    <property type="match status" value="1"/>
</dbReference>
<dbReference type="Pfam" id="PF13561">
    <property type="entry name" value="adh_short_C2"/>
    <property type="match status" value="1"/>
</dbReference>
<keyword evidence="2" id="KW-0560">Oxidoreductase</keyword>
<dbReference type="InterPro" id="IPR036291">
    <property type="entry name" value="NAD(P)-bd_dom_sf"/>
</dbReference>
<evidence type="ECO:0000313" key="3">
    <source>
        <dbReference type="EMBL" id="MVQ39866.1"/>
    </source>
</evidence>
<evidence type="ECO:0000256" key="1">
    <source>
        <dbReference type="ARBA" id="ARBA00006484"/>
    </source>
</evidence>
<dbReference type="PANTHER" id="PTHR48107:SF7">
    <property type="entry name" value="RE15974P"/>
    <property type="match status" value="1"/>
</dbReference>
<protein>
    <submittedName>
        <fullName evidence="3">SDR family oxidoreductase</fullName>
    </submittedName>
</protein>
<dbReference type="CDD" id="cd05233">
    <property type="entry name" value="SDR_c"/>
    <property type="match status" value="1"/>
</dbReference>
<evidence type="ECO:0000313" key="4">
    <source>
        <dbReference type="Proteomes" id="UP000467637"/>
    </source>
</evidence>
<dbReference type="NCBIfam" id="NF009389">
    <property type="entry name" value="PRK12748.1"/>
    <property type="match status" value="1"/>
</dbReference>